<protein>
    <submittedName>
        <fullName evidence="1">Uncharacterized protein</fullName>
    </submittedName>
</protein>
<dbReference type="EMBL" id="BGZK01000662">
    <property type="protein sequence ID" value="GBP55165.1"/>
    <property type="molecule type" value="Genomic_DNA"/>
</dbReference>
<evidence type="ECO:0000313" key="1">
    <source>
        <dbReference type="EMBL" id="GBP55165.1"/>
    </source>
</evidence>
<keyword evidence="2" id="KW-1185">Reference proteome</keyword>
<dbReference type="AlphaFoldDB" id="A0A4C1WYP2"/>
<sequence length="83" mass="9781">MWLSYATAELVPARKWVRYHITYTVKYHILTEYERQVAASAVGFIHREKKFRWHASGKGHGLSAHRDLIEGKRLSADPLYRVR</sequence>
<accession>A0A4C1WYP2</accession>
<organism evidence="1 2">
    <name type="scientific">Eumeta variegata</name>
    <name type="common">Bagworm moth</name>
    <name type="synonym">Eumeta japonica</name>
    <dbReference type="NCBI Taxonomy" id="151549"/>
    <lineage>
        <taxon>Eukaryota</taxon>
        <taxon>Metazoa</taxon>
        <taxon>Ecdysozoa</taxon>
        <taxon>Arthropoda</taxon>
        <taxon>Hexapoda</taxon>
        <taxon>Insecta</taxon>
        <taxon>Pterygota</taxon>
        <taxon>Neoptera</taxon>
        <taxon>Endopterygota</taxon>
        <taxon>Lepidoptera</taxon>
        <taxon>Glossata</taxon>
        <taxon>Ditrysia</taxon>
        <taxon>Tineoidea</taxon>
        <taxon>Psychidae</taxon>
        <taxon>Oiketicinae</taxon>
        <taxon>Eumeta</taxon>
    </lineage>
</organism>
<dbReference type="Proteomes" id="UP000299102">
    <property type="component" value="Unassembled WGS sequence"/>
</dbReference>
<name>A0A4C1WYP2_EUMVA</name>
<comment type="caution">
    <text evidence="1">The sequence shown here is derived from an EMBL/GenBank/DDBJ whole genome shotgun (WGS) entry which is preliminary data.</text>
</comment>
<reference evidence="1 2" key="1">
    <citation type="journal article" date="2019" name="Commun. Biol.">
        <title>The bagworm genome reveals a unique fibroin gene that provides high tensile strength.</title>
        <authorList>
            <person name="Kono N."/>
            <person name="Nakamura H."/>
            <person name="Ohtoshi R."/>
            <person name="Tomita M."/>
            <person name="Numata K."/>
            <person name="Arakawa K."/>
        </authorList>
    </citation>
    <scope>NUCLEOTIDE SEQUENCE [LARGE SCALE GENOMIC DNA]</scope>
</reference>
<evidence type="ECO:0000313" key="2">
    <source>
        <dbReference type="Proteomes" id="UP000299102"/>
    </source>
</evidence>
<proteinExistence type="predicted"/>
<gene>
    <name evidence="1" type="ORF">EVAR_90187_1</name>
</gene>